<evidence type="ECO:0008006" key="3">
    <source>
        <dbReference type="Google" id="ProtNLM"/>
    </source>
</evidence>
<name>A0ABV6RST3_9GAMM</name>
<dbReference type="RefSeq" id="WP_386670610.1">
    <property type="nucleotide sequence ID" value="NZ_JBHLTG010000004.1"/>
</dbReference>
<evidence type="ECO:0000313" key="1">
    <source>
        <dbReference type="EMBL" id="MFC0679644.1"/>
    </source>
</evidence>
<accession>A0ABV6RST3</accession>
<keyword evidence="2" id="KW-1185">Reference proteome</keyword>
<comment type="caution">
    <text evidence="1">The sequence shown here is derived from an EMBL/GenBank/DDBJ whole genome shotgun (WGS) entry which is preliminary data.</text>
</comment>
<proteinExistence type="predicted"/>
<dbReference type="EMBL" id="JBHLTG010000004">
    <property type="protein sequence ID" value="MFC0679644.1"/>
    <property type="molecule type" value="Genomic_DNA"/>
</dbReference>
<dbReference type="Proteomes" id="UP001589896">
    <property type="component" value="Unassembled WGS sequence"/>
</dbReference>
<evidence type="ECO:0000313" key="2">
    <source>
        <dbReference type="Proteomes" id="UP001589896"/>
    </source>
</evidence>
<protein>
    <recommendedName>
        <fullName evidence="3">RiboL-PSP-HEPN domain-containing protein</fullName>
    </recommendedName>
</protein>
<sequence>MLSELRRRRNAAAHTADPKITAETAREFVGVAASFERLILVRTPADGDSPAAR</sequence>
<organism evidence="1 2">
    <name type="scientific">Lysobacter korlensis</name>
    <dbReference type="NCBI Taxonomy" id="553636"/>
    <lineage>
        <taxon>Bacteria</taxon>
        <taxon>Pseudomonadati</taxon>
        <taxon>Pseudomonadota</taxon>
        <taxon>Gammaproteobacteria</taxon>
        <taxon>Lysobacterales</taxon>
        <taxon>Lysobacteraceae</taxon>
        <taxon>Lysobacter</taxon>
    </lineage>
</organism>
<gene>
    <name evidence="1" type="ORF">ACFFGH_17540</name>
</gene>
<reference evidence="1 2" key="1">
    <citation type="submission" date="2024-09" db="EMBL/GenBank/DDBJ databases">
        <authorList>
            <person name="Sun Q."/>
            <person name="Mori K."/>
        </authorList>
    </citation>
    <scope>NUCLEOTIDE SEQUENCE [LARGE SCALE GENOMIC DNA]</scope>
    <source>
        <strain evidence="1 2">KCTC 23076</strain>
    </source>
</reference>